<proteinExistence type="predicted"/>
<dbReference type="PROSITE" id="PS51186">
    <property type="entry name" value="GNAT"/>
    <property type="match status" value="1"/>
</dbReference>
<evidence type="ECO:0000259" key="1">
    <source>
        <dbReference type="PROSITE" id="PS51186"/>
    </source>
</evidence>
<dbReference type="Proteomes" id="UP000034182">
    <property type="component" value="Unassembled WGS sequence"/>
</dbReference>
<name>A0A0G2FSY0_9PEZI</name>
<dbReference type="InterPro" id="IPR016181">
    <property type="entry name" value="Acyl_CoA_acyltransferase"/>
</dbReference>
<accession>A0A0G2FSY0</accession>
<dbReference type="InterPro" id="IPR000182">
    <property type="entry name" value="GNAT_dom"/>
</dbReference>
<dbReference type="InterPro" id="IPR052523">
    <property type="entry name" value="Trichothecene_AcTrans"/>
</dbReference>
<evidence type="ECO:0000313" key="2">
    <source>
        <dbReference type="EMBL" id="KKY15003.1"/>
    </source>
</evidence>
<comment type="caution">
    <text evidence="2">The sequence shown here is derived from an EMBL/GenBank/DDBJ whole genome shotgun (WGS) entry which is preliminary data.</text>
</comment>
<reference evidence="2 3" key="1">
    <citation type="submission" date="2015-03" db="EMBL/GenBank/DDBJ databases">
        <authorList>
            <person name="Morales-Cruz A."/>
            <person name="Amrine K.C."/>
            <person name="Cantu D."/>
        </authorList>
    </citation>
    <scope>NUCLEOTIDE SEQUENCE [LARGE SCALE GENOMIC DNA]</scope>
    <source>
        <strain evidence="2">DS831</strain>
    </source>
</reference>
<dbReference type="AlphaFoldDB" id="A0A0G2FSY0"/>
<dbReference type="GO" id="GO:0016747">
    <property type="term" value="F:acyltransferase activity, transferring groups other than amino-acyl groups"/>
    <property type="evidence" value="ECO:0007669"/>
    <property type="project" value="InterPro"/>
</dbReference>
<protein>
    <submittedName>
        <fullName evidence="2">Putative gnat family</fullName>
    </submittedName>
</protein>
<feature type="domain" description="N-acetyltransferase" evidence="1">
    <location>
        <begin position="60"/>
        <end position="215"/>
    </location>
</feature>
<gene>
    <name evidence="2" type="ORF">UCDDS831_g07880</name>
</gene>
<dbReference type="SUPFAM" id="SSF55729">
    <property type="entry name" value="Acyl-CoA N-acyltransferases (Nat)"/>
    <property type="match status" value="1"/>
</dbReference>
<dbReference type="Pfam" id="PF13508">
    <property type="entry name" value="Acetyltransf_7"/>
    <property type="match status" value="1"/>
</dbReference>
<dbReference type="PANTHER" id="PTHR42791">
    <property type="entry name" value="GNAT FAMILY ACETYLTRANSFERASE"/>
    <property type="match status" value="1"/>
</dbReference>
<dbReference type="EMBL" id="LAQI01000203">
    <property type="protein sequence ID" value="KKY15003.1"/>
    <property type="molecule type" value="Genomic_DNA"/>
</dbReference>
<organism evidence="2 3">
    <name type="scientific">Diplodia seriata</name>
    <dbReference type="NCBI Taxonomy" id="420778"/>
    <lineage>
        <taxon>Eukaryota</taxon>
        <taxon>Fungi</taxon>
        <taxon>Dikarya</taxon>
        <taxon>Ascomycota</taxon>
        <taxon>Pezizomycotina</taxon>
        <taxon>Dothideomycetes</taxon>
        <taxon>Dothideomycetes incertae sedis</taxon>
        <taxon>Botryosphaeriales</taxon>
        <taxon>Botryosphaeriaceae</taxon>
        <taxon>Diplodia</taxon>
    </lineage>
</organism>
<dbReference type="Gene3D" id="3.40.630.30">
    <property type="match status" value="1"/>
</dbReference>
<dbReference type="PANTHER" id="PTHR42791:SF14">
    <property type="entry name" value="N-ACETYLTRANSFERASE DOMAIN-CONTAINING PROTEIN"/>
    <property type="match status" value="1"/>
</dbReference>
<sequence length="216" mass="24842">MPLEIRPVEPADADTMAYITTTALGSTGVIRLKHNDPPHPAYTQHHKESILKSLSKSTARVLKVVDTDNNDEIIAIGHWEIYDKGRSDEELKQMEKPYEPPVEEERERFGHVQRDFFNYLNRVNRELGKTPHYFLALLVTHPDHYRRGAGSMLIRWGTEHADRDGLICFLEASEAGRPLYKRHGFVDRQVTTFDLTKYGGTGTDENTTMIRQPLRN</sequence>
<evidence type="ECO:0000313" key="3">
    <source>
        <dbReference type="Proteomes" id="UP000034182"/>
    </source>
</evidence>
<dbReference type="CDD" id="cd04301">
    <property type="entry name" value="NAT_SF"/>
    <property type="match status" value="1"/>
</dbReference>
<reference evidence="2 3" key="2">
    <citation type="submission" date="2015-05" db="EMBL/GenBank/DDBJ databases">
        <title>Distinctive expansion of gene families associated with plant cell wall degradation and secondary metabolism in the genomes of grapevine trunk pathogens.</title>
        <authorList>
            <person name="Lawrence D.P."/>
            <person name="Travadon R."/>
            <person name="Rolshausen P.E."/>
            <person name="Baumgartner K."/>
        </authorList>
    </citation>
    <scope>NUCLEOTIDE SEQUENCE [LARGE SCALE GENOMIC DNA]</scope>
    <source>
        <strain evidence="2">DS831</strain>
    </source>
</reference>